<dbReference type="AlphaFoldDB" id="X1D2A1"/>
<sequence>SCLLYGDSGLPNQTGPLAPDKIVFRDGWERDSAYLLLNLRFTGWHRYKATNTITLLYENGVLASDQLTGEKFGWLPEGRSLFRDKRIPRENLNGLLVEKVGLSKVLNELTGLGSPWAQDPPYYAKVDEFSTEDNLDSSKTVIDDWHGWTHERTIIFHHDGPIVIKDDAWGPSDQNSALSWNLVSDEAMMEERLRLGSEQIPAEVVFLTNGSGEFQYLEIPTDKDNVPNVQVQYTSKDKGQLSLFTIFLTKDWVGAQAKLKESTDGLILEIWDD</sequence>
<feature type="non-terminal residue" evidence="1">
    <location>
        <position position="1"/>
    </location>
</feature>
<reference evidence="1" key="1">
    <citation type="journal article" date="2014" name="Front. Microbiol.">
        <title>High frequency of phylogenetically diverse reductive dehalogenase-homologous genes in deep subseafloor sedimentary metagenomes.</title>
        <authorList>
            <person name="Kawai M."/>
            <person name="Futagami T."/>
            <person name="Toyoda A."/>
            <person name="Takaki Y."/>
            <person name="Nishi S."/>
            <person name="Hori S."/>
            <person name="Arai W."/>
            <person name="Tsubouchi T."/>
            <person name="Morono Y."/>
            <person name="Uchiyama I."/>
            <person name="Ito T."/>
            <person name="Fujiyama A."/>
            <person name="Inagaki F."/>
            <person name="Takami H."/>
        </authorList>
    </citation>
    <scope>NUCLEOTIDE SEQUENCE</scope>
    <source>
        <strain evidence="1">Expedition CK06-06</strain>
    </source>
</reference>
<evidence type="ECO:0000313" key="1">
    <source>
        <dbReference type="EMBL" id="GAH02375.1"/>
    </source>
</evidence>
<dbReference type="EMBL" id="BART01028205">
    <property type="protein sequence ID" value="GAH02375.1"/>
    <property type="molecule type" value="Genomic_DNA"/>
</dbReference>
<comment type="caution">
    <text evidence="1">The sequence shown here is derived from an EMBL/GenBank/DDBJ whole genome shotgun (WGS) entry which is preliminary data.</text>
</comment>
<dbReference type="Gene3D" id="2.70.98.70">
    <property type="match status" value="1"/>
</dbReference>
<proteinExistence type="predicted"/>
<accession>X1D2A1</accession>
<feature type="non-terminal residue" evidence="1">
    <location>
        <position position="273"/>
    </location>
</feature>
<protein>
    <submittedName>
        <fullName evidence="1">Uncharacterized protein</fullName>
    </submittedName>
</protein>
<gene>
    <name evidence="1" type="ORF">S01H4_49799</name>
</gene>
<name>X1D2A1_9ZZZZ</name>
<organism evidence="1">
    <name type="scientific">marine sediment metagenome</name>
    <dbReference type="NCBI Taxonomy" id="412755"/>
    <lineage>
        <taxon>unclassified sequences</taxon>
        <taxon>metagenomes</taxon>
        <taxon>ecological metagenomes</taxon>
    </lineage>
</organism>